<dbReference type="InterPro" id="IPR006603">
    <property type="entry name" value="PQ-loop_rpt"/>
</dbReference>
<sequence>MDLGVPDKNFRMRAPAATVSTVLGTIGTVLWCIQLVPQIYTNYRRKSTEGLPRLMLLLWAFAGVLFGIYFLVQKPNVPLMVQPEIFTALSLITWAQCLFYNHKVPFWKTIAWVVSISVFCGALQVVAVILLQKSALYLNNPSPTCWPLLLIGIVAAFLIATGLIPPYIDLARRQGQVVGINFMFLAIDSVGAIFSFASLLVPQSENKTIDYLGIVLYALMPIMEAGIVLSHVGWWLRIGRRRRRESEKNETHNVNNDFHEVRPVE</sequence>
<dbReference type="Proteomes" id="UP000094385">
    <property type="component" value="Unassembled WGS sequence"/>
</dbReference>
<evidence type="ECO:0000256" key="1">
    <source>
        <dbReference type="ARBA" id="ARBA00004141"/>
    </source>
</evidence>
<dbReference type="Gene3D" id="1.20.1280.290">
    <property type="match status" value="1"/>
</dbReference>
<evidence type="ECO:0000256" key="6">
    <source>
        <dbReference type="SAM" id="Phobius"/>
    </source>
</evidence>
<evidence type="ECO:0000256" key="2">
    <source>
        <dbReference type="ARBA" id="ARBA00022692"/>
    </source>
</evidence>
<name>A0A1E3Q1L4_LIPST</name>
<feature type="transmembrane region" description="Helical" evidence="6">
    <location>
        <begin position="84"/>
        <end position="102"/>
    </location>
</feature>
<evidence type="ECO:0000256" key="5">
    <source>
        <dbReference type="SAM" id="MobiDB-lite"/>
    </source>
</evidence>
<comment type="subcellular location">
    <subcellularLocation>
        <location evidence="1">Membrane</location>
        <topology evidence="1">Multi-pass membrane protein</topology>
    </subcellularLocation>
</comment>
<feature type="transmembrane region" description="Helical" evidence="6">
    <location>
        <begin position="12"/>
        <end position="33"/>
    </location>
</feature>
<evidence type="ECO:0000256" key="3">
    <source>
        <dbReference type="ARBA" id="ARBA00022989"/>
    </source>
</evidence>
<evidence type="ECO:0000256" key="4">
    <source>
        <dbReference type="ARBA" id="ARBA00023136"/>
    </source>
</evidence>
<keyword evidence="2 6" id="KW-0812">Transmembrane</keyword>
<dbReference type="GO" id="GO:0016020">
    <property type="term" value="C:membrane"/>
    <property type="evidence" value="ECO:0007669"/>
    <property type="project" value="UniProtKB-SubCell"/>
</dbReference>
<feature type="transmembrane region" description="Helical" evidence="6">
    <location>
        <begin position="54"/>
        <end position="72"/>
    </location>
</feature>
<feature type="transmembrane region" description="Helical" evidence="6">
    <location>
        <begin position="109"/>
        <end position="131"/>
    </location>
</feature>
<accession>A0A1E3Q1L4</accession>
<gene>
    <name evidence="7" type="ORF">LIPSTDRAFT_4726</name>
</gene>
<keyword evidence="3 6" id="KW-1133">Transmembrane helix</keyword>
<keyword evidence="4 6" id="KW-0472">Membrane</keyword>
<dbReference type="AlphaFoldDB" id="A0A1E3Q1L4"/>
<feature type="transmembrane region" description="Helical" evidence="6">
    <location>
        <begin position="180"/>
        <end position="202"/>
    </location>
</feature>
<dbReference type="InterPro" id="IPR051415">
    <property type="entry name" value="LAAT-1"/>
</dbReference>
<feature type="transmembrane region" description="Helical" evidence="6">
    <location>
        <begin position="214"/>
        <end position="236"/>
    </location>
</feature>
<keyword evidence="8" id="KW-1185">Reference proteome</keyword>
<dbReference type="OrthoDB" id="407617at2759"/>
<evidence type="ECO:0000313" key="8">
    <source>
        <dbReference type="Proteomes" id="UP000094385"/>
    </source>
</evidence>
<dbReference type="SMART" id="SM00679">
    <property type="entry name" value="CTNS"/>
    <property type="match status" value="2"/>
</dbReference>
<organism evidence="7 8">
    <name type="scientific">Lipomyces starkeyi NRRL Y-11557</name>
    <dbReference type="NCBI Taxonomy" id="675824"/>
    <lineage>
        <taxon>Eukaryota</taxon>
        <taxon>Fungi</taxon>
        <taxon>Dikarya</taxon>
        <taxon>Ascomycota</taxon>
        <taxon>Saccharomycotina</taxon>
        <taxon>Lipomycetes</taxon>
        <taxon>Lipomycetales</taxon>
        <taxon>Lipomycetaceae</taxon>
        <taxon>Lipomyces</taxon>
    </lineage>
</organism>
<dbReference type="PANTHER" id="PTHR16201:SF37">
    <property type="entry name" value="PQ-LOOP REPEAT-CONTAINING PROTEIN"/>
    <property type="match status" value="1"/>
</dbReference>
<proteinExistence type="predicted"/>
<dbReference type="PANTHER" id="PTHR16201">
    <property type="entry name" value="SEVEN TRANSMEMBRANE PROTEIN 1-RELATED"/>
    <property type="match status" value="1"/>
</dbReference>
<reference evidence="7 8" key="1">
    <citation type="journal article" date="2016" name="Proc. Natl. Acad. Sci. U.S.A.">
        <title>Comparative genomics of biotechnologically important yeasts.</title>
        <authorList>
            <person name="Riley R."/>
            <person name="Haridas S."/>
            <person name="Wolfe K.H."/>
            <person name="Lopes M.R."/>
            <person name="Hittinger C.T."/>
            <person name="Goeker M."/>
            <person name="Salamov A.A."/>
            <person name="Wisecaver J.H."/>
            <person name="Long T.M."/>
            <person name="Calvey C.H."/>
            <person name="Aerts A.L."/>
            <person name="Barry K.W."/>
            <person name="Choi C."/>
            <person name="Clum A."/>
            <person name="Coughlan A.Y."/>
            <person name="Deshpande S."/>
            <person name="Douglass A.P."/>
            <person name="Hanson S.J."/>
            <person name="Klenk H.-P."/>
            <person name="LaButti K.M."/>
            <person name="Lapidus A."/>
            <person name="Lindquist E.A."/>
            <person name="Lipzen A.M."/>
            <person name="Meier-Kolthoff J.P."/>
            <person name="Ohm R.A."/>
            <person name="Otillar R.P."/>
            <person name="Pangilinan J.L."/>
            <person name="Peng Y."/>
            <person name="Rokas A."/>
            <person name="Rosa C.A."/>
            <person name="Scheuner C."/>
            <person name="Sibirny A.A."/>
            <person name="Slot J.C."/>
            <person name="Stielow J.B."/>
            <person name="Sun H."/>
            <person name="Kurtzman C.P."/>
            <person name="Blackwell M."/>
            <person name="Grigoriev I.V."/>
            <person name="Jeffries T.W."/>
        </authorList>
    </citation>
    <scope>NUCLEOTIDE SEQUENCE [LARGE SCALE GENOMIC DNA]</scope>
    <source>
        <strain evidence="7 8">NRRL Y-11557</strain>
    </source>
</reference>
<feature type="transmembrane region" description="Helical" evidence="6">
    <location>
        <begin position="146"/>
        <end position="168"/>
    </location>
</feature>
<feature type="region of interest" description="Disordered" evidence="5">
    <location>
        <begin position="246"/>
        <end position="265"/>
    </location>
</feature>
<evidence type="ECO:0000313" key="7">
    <source>
        <dbReference type="EMBL" id="ODQ71490.1"/>
    </source>
</evidence>
<dbReference type="Pfam" id="PF04193">
    <property type="entry name" value="PQ-loop"/>
    <property type="match status" value="1"/>
</dbReference>
<protein>
    <submittedName>
        <fullName evidence="7">Uncharacterized protein</fullName>
    </submittedName>
</protein>
<dbReference type="EMBL" id="KV454297">
    <property type="protein sequence ID" value="ODQ71490.1"/>
    <property type="molecule type" value="Genomic_DNA"/>
</dbReference>